<comment type="similarity">
    <text evidence="3">In the C-terminal section; belongs to the formate--tetrahydrofolate ligase family.</text>
</comment>
<feature type="region of interest" description="Disordered" evidence="11">
    <location>
        <begin position="1373"/>
        <end position="1413"/>
    </location>
</feature>
<reference evidence="13 14" key="1">
    <citation type="submission" date="2018-07" db="EMBL/GenBank/DDBJ databases">
        <title>A high quality draft genome assembly of the barn swallow (H. rustica rustica).</title>
        <authorList>
            <person name="Formenti G."/>
            <person name="Chiara M."/>
            <person name="Poveda L."/>
            <person name="Francoijs K.-J."/>
            <person name="Bonisoli-Alquati A."/>
            <person name="Canova L."/>
            <person name="Gianfranceschi L."/>
            <person name="Horner D.S."/>
            <person name="Saino N."/>
        </authorList>
    </citation>
    <scope>NUCLEOTIDE SEQUENCE [LARGE SCALE GENOMIC DNA]</scope>
    <source>
        <strain evidence="13">Chelidonia</strain>
        <tissue evidence="13">Blood</tissue>
    </source>
</reference>
<evidence type="ECO:0000256" key="4">
    <source>
        <dbReference type="ARBA" id="ARBA00011738"/>
    </source>
</evidence>
<evidence type="ECO:0000256" key="7">
    <source>
        <dbReference type="ARBA" id="ARBA00022563"/>
    </source>
</evidence>
<feature type="compositionally biased region" description="Basic and acidic residues" evidence="11">
    <location>
        <begin position="891"/>
        <end position="903"/>
    </location>
</feature>
<dbReference type="SUPFAM" id="SSF48065">
    <property type="entry name" value="DBL homology domain (DH-domain)"/>
    <property type="match status" value="1"/>
</dbReference>
<feature type="region of interest" description="Disordered" evidence="11">
    <location>
        <begin position="807"/>
        <end position="917"/>
    </location>
</feature>
<dbReference type="PANTHER" id="PTHR45924">
    <property type="entry name" value="FI17866P1"/>
    <property type="match status" value="1"/>
</dbReference>
<feature type="compositionally biased region" description="Basic and acidic residues" evidence="11">
    <location>
        <begin position="945"/>
        <end position="966"/>
    </location>
</feature>
<feature type="compositionally biased region" description="Polar residues" evidence="11">
    <location>
        <begin position="2487"/>
        <end position="2500"/>
    </location>
</feature>
<feature type="compositionally biased region" description="Low complexity" evidence="11">
    <location>
        <begin position="165"/>
        <end position="177"/>
    </location>
</feature>
<sequence>MNARDSTEERKSDSILPSLTVIYLREMEEFGTGKEKREEFRTDLALVKLIPLISTSYLSETLRFINGFTKSVSAEMPDKTPGATEPVPRSEGSSWVEQSVGKFVAICTSECNADPADDFHLPLDVVPAVTEALDSKRKEEDLHKESRSFHYCEKTTMDLSDSDRPVSFSSTSSSASSRDSHCSFGSRMTLVSNSHLGLFNQDKETGAIKLELVPARRFSSSKTHKNSAVEQEDPEESLEKRSSMPRKAEPKGASKNCAMSLVAEPTSPKLLYVDRVVQEILETERMYVQDLKSIVKPVSRVSSYCVTLYCRYPRLACEPAARVDLHFWGSWLEAQLLCTNKKLKFREPVDGIPRTFYTNIFQGRVWALRLLPARREGRDYLDCITDQTKLSLGTEERSALFGNIRDIYHFNSELLQDLENCENDPVAIADCFVSKSEDFHIYTQYCTNYPRSVAVLTECMRNKALAKFFRERQEALQHSLPLGSYLLKPVQRILKYHLLLHEIENHLDKDTEGYDVVLDAIDTMQRVAWHINDMKRKHEHAIRLQEIQSLLTNWKGPDLTSYGELVLEGTFRIQRAKNERTLFLFDKMLLITKKRDEMFAYKAHILCGNLMLVEVIPKEPLSFSVFHYKNPKMQHTVQAKQAILEMDAIHVSPDMQKRMGIEGALLSQATKLGSSEALLNSRKKVSLEPSGLESHFQESIEPAYSSDHDEPLQTSATEQIDADDEEESEQQNSLQKSKGGRKRLNSQAAENVEKRRSLNLNKCEMQTATVSSAIQHTPEQLSDCEYPGGSTSVRNIWTDHQIRQALFPSRRPPYENEDDEDDYQMFVPSASTSNPSSAPGGERRGSSGRPCSWHLGQAQQNETSGPTRHKIVRRASSAGESNTCPASARYKTGERGSRREVKTAEGSSRNAYPESSEELTIDDIEHVYDNISYEDLKLMGLTRREETCRGPRRSARDSLYEAENKSSSDSTSKKKTANQKRTSIHASKEEILLSKEAPTSSLDELRIVEDNIYDTILLPETSLLNFKRDPLKASKRRNFSEKDFAYCDDLRHFVSEESLQFSEDESPYHRVPVDNDYLSLVDSSSNSDSLSHKSAADKLSEEVDEIWNDLENYIKKNEEKTRDRVLAAFPVCKDDMQERLHAGSTPELSKDAEYSLSTLSLPETPIFPKSVKPRAATISEANLRCEDATPCKENSFMSLNRSSFSSEMPFVDSPYEPASSVLSSTPAEGMENDLAVMDKTKNRVFMMARQYSQKIKKANQLLKVKSTEQEQPASRQQKLKHRDLAAILEEKKQGGPAIGARIAEYSQLYDQIVFRDSTPKVQKEAGPTHQELSAGRFSTPVAACSPHPQPASECSRPEDWLLHSTYSNGELADFSPCSESQDPKSKNSYTEAGTKSNSKQLPSAGSVPSLQISNRLHVPAQRWSTIISQPNKENLHQDHVYNSLGRRASSVKPQAYSRSQSSSSIVVNRSGESIVYNNEIDKKRLHLNRNFGFNSHQTPGIASGCTGPEMRKQFPENCSNMILQDSQKVLRVNRASPLTAQMATQNYFSNFKDSEEGEGDDDDDYVEIKSEDEDLTWRLLRTKQGIQILNCVTQMLFSSEMFCGKTVSCSPAKSASSKHALTPYLTAYSDSDKLNDYLWRAHNDQLIQEANKNFAKEIGLRVIHICLPEGSTKDEIVSEILRLNEDPNVQGLALDLPESLYSNKVLNAVKPEKDVDGLSSVNLGRLVHGDVYDCLVPPTVGAVMELLEDIGVDPEHTSQGLLLALVIKQAVKKLRHADAVVFGSTKPDDVPVSWVKPGATIINCAHGLLSDKHNDGQQNNPAAEKTVGSLAVAMRMQVSVPFNVVDLLLFLDIEISRAQTPKAVDVLAKEIGLLTDEIEIYGQTKAKVRLSLLERLKDQPDGKYVLVAGITPTPLGEGKSTVTLGLVQALTAHLNINSFACLRQPSQGPTFGVKGGAAGGGYAQVIPMEEFNLHLTGDIHAITAANNLLAAAIDARILHENTQSDKSLYNRLVPVVNGVRGFSAIQLARLRRLGINKTHPETLTEEEISKFVRLDIDPSTITWQRVVDTNDRFLRKITVGQGNLEKGFVRQAQFDIAVASEIMAILALTTSLQDMKDRLGKMVVANDQKGEPVTAEDLGVTGALAVLMKDAIKPTLMQTLEGTPVFVHAGPFANIAHGNSSVLADKIALKLVGEKGFVVYELSWGQKLSRQSEREMTSTAITGALSFLLGFVFSSRSITEAGFGADIGMEKFFNIKCRASGLVPSVVVLVATVRALKMHGGGPNVTAGAPLKKEYTEENLQLVADGCCNLQKQIQITQLFGVPVVVALNVFKTDSPAEVDLVCKIAKESGAFDAVPCNHWSAGGKGAVKLAQAVEKAANQKNSFKYLYSLELPIVEKIRIIAQKVYGAQDIELSPVAQSQVDRYSRQGFGNLPICMAKTHLSLSHQPERKGVPTGFILPISDVRASIGAGFIYPLVGTGMEGMVDQSSGRGISQAGTPGSQGLEHMFSVEMS</sequence>
<dbReference type="GO" id="GO:0031267">
    <property type="term" value="F:small GTPase binding"/>
    <property type="evidence" value="ECO:0007669"/>
    <property type="project" value="TreeGrafter"/>
</dbReference>
<dbReference type="PANTHER" id="PTHR45924:SF1">
    <property type="entry name" value="PLECKSTRIN HOMOLOGY DOMAIN-CONTAINING FAMILY G MEMBER 1"/>
    <property type="match status" value="1"/>
</dbReference>
<dbReference type="OrthoDB" id="1594986at2759"/>
<feature type="region of interest" description="Disordered" evidence="11">
    <location>
        <begin position="719"/>
        <end position="757"/>
    </location>
</feature>
<dbReference type="SUPFAM" id="SSF53223">
    <property type="entry name" value="Aminoacid dehydrogenase-like, N-terminal domain"/>
    <property type="match status" value="1"/>
</dbReference>
<keyword evidence="6" id="KW-0597">Phosphoprotein</keyword>
<dbReference type="GO" id="GO:0005085">
    <property type="term" value="F:guanyl-nucleotide exchange factor activity"/>
    <property type="evidence" value="ECO:0007669"/>
    <property type="project" value="InterPro"/>
</dbReference>
<dbReference type="SMART" id="SM00325">
    <property type="entry name" value="RhoGEF"/>
    <property type="match status" value="1"/>
</dbReference>
<feature type="region of interest" description="Disordered" evidence="11">
    <location>
        <begin position="2487"/>
        <end position="2512"/>
    </location>
</feature>
<dbReference type="PROSITE" id="PS00721">
    <property type="entry name" value="FTHFS_1"/>
    <property type="match status" value="1"/>
</dbReference>
<evidence type="ECO:0000256" key="3">
    <source>
        <dbReference type="ARBA" id="ARBA00006985"/>
    </source>
</evidence>
<evidence type="ECO:0000256" key="2">
    <source>
        <dbReference type="ARBA" id="ARBA00005559"/>
    </source>
</evidence>
<dbReference type="STRING" id="333673.A0A3M0KI73"/>
<dbReference type="HAMAP" id="MF_01543">
    <property type="entry name" value="FTHFS"/>
    <property type="match status" value="1"/>
</dbReference>
<evidence type="ECO:0000256" key="5">
    <source>
        <dbReference type="ARBA" id="ARBA00012295"/>
    </source>
</evidence>
<dbReference type="Gene3D" id="1.20.900.10">
    <property type="entry name" value="Dbl homology (DH) domain"/>
    <property type="match status" value="1"/>
</dbReference>
<dbReference type="FunFam" id="1.10.8.770:FF:000001">
    <property type="entry name" value="Methylenetetrahydrofolate dehydrogenase (NADP+ dependent) 1 like"/>
    <property type="match status" value="1"/>
</dbReference>
<dbReference type="InterPro" id="IPR046346">
    <property type="entry name" value="Aminoacid_DH-like_N_sf"/>
</dbReference>
<feature type="compositionally biased region" description="Low complexity" evidence="11">
    <location>
        <begin position="828"/>
        <end position="840"/>
    </location>
</feature>
<dbReference type="SUPFAM" id="SSF51735">
    <property type="entry name" value="NAD(P)-binding Rossmann-fold domains"/>
    <property type="match status" value="1"/>
</dbReference>
<feature type="compositionally biased region" description="Polar residues" evidence="11">
    <location>
        <begin position="857"/>
        <end position="866"/>
    </location>
</feature>
<keyword evidence="8" id="KW-0436">Ligase</keyword>
<feature type="compositionally biased region" description="Basic and acidic residues" evidence="11">
    <location>
        <begin position="237"/>
        <end position="252"/>
    </location>
</feature>
<dbReference type="PROSITE" id="PS50010">
    <property type="entry name" value="DH_2"/>
    <property type="match status" value="1"/>
</dbReference>
<dbReference type="GO" id="GO:0004488">
    <property type="term" value="F:methylenetetrahydrofolate dehydrogenase (NADP+) activity"/>
    <property type="evidence" value="ECO:0007669"/>
    <property type="project" value="InterPro"/>
</dbReference>
<keyword evidence="9" id="KW-0547">Nucleotide-binding</keyword>
<dbReference type="Gene3D" id="3.40.50.300">
    <property type="entry name" value="P-loop containing nucleotide triphosphate hydrolases"/>
    <property type="match status" value="3"/>
</dbReference>
<name>A0A3M0KI73_HIRRU</name>
<dbReference type="Proteomes" id="UP000269221">
    <property type="component" value="Unassembled WGS sequence"/>
</dbReference>
<dbReference type="InterPro" id="IPR027417">
    <property type="entry name" value="P-loop_NTPase"/>
</dbReference>
<dbReference type="GO" id="GO:0004329">
    <property type="term" value="F:formate-tetrahydrofolate ligase activity"/>
    <property type="evidence" value="ECO:0007669"/>
    <property type="project" value="UniProtKB-EC"/>
</dbReference>
<protein>
    <recommendedName>
        <fullName evidence="5">formate--tetrahydrofolate ligase</fullName>
        <ecNumber evidence="5">6.3.4.3</ecNumber>
    </recommendedName>
</protein>
<evidence type="ECO:0000256" key="10">
    <source>
        <dbReference type="ARBA" id="ARBA00022840"/>
    </source>
</evidence>
<feature type="region of interest" description="Disordered" evidence="11">
    <location>
        <begin position="219"/>
        <end position="255"/>
    </location>
</feature>
<comment type="caution">
    <text evidence="13">The sequence shown here is derived from an EMBL/GenBank/DDBJ whole genome shotgun (WGS) entry which is preliminary data.</text>
</comment>
<dbReference type="InterPro" id="IPR020628">
    <property type="entry name" value="Formate_THF_ligase_CS"/>
</dbReference>
<keyword evidence="7" id="KW-0554">One-carbon metabolism</keyword>
<evidence type="ECO:0000256" key="1">
    <source>
        <dbReference type="ARBA" id="ARBA00004777"/>
    </source>
</evidence>
<dbReference type="Pfam" id="PF00763">
    <property type="entry name" value="THF_DHG_CYH"/>
    <property type="match status" value="1"/>
</dbReference>
<dbReference type="Gene3D" id="3.40.50.10860">
    <property type="entry name" value="Leucine Dehydrogenase, chain A, domain 1"/>
    <property type="match status" value="1"/>
</dbReference>
<dbReference type="CDD" id="cd00160">
    <property type="entry name" value="RhoGEF"/>
    <property type="match status" value="1"/>
</dbReference>
<dbReference type="InterPro" id="IPR000559">
    <property type="entry name" value="Formate_THF_ligase"/>
</dbReference>
<evidence type="ECO:0000313" key="13">
    <source>
        <dbReference type="EMBL" id="RMC12939.1"/>
    </source>
</evidence>
<evidence type="ECO:0000256" key="8">
    <source>
        <dbReference type="ARBA" id="ARBA00022598"/>
    </source>
</evidence>
<dbReference type="FunFam" id="3.40.50.300:FF:000556">
    <property type="entry name" value="Methylenetetrahydrofolate dehydrogenase (NADP+ dependent) 1 like"/>
    <property type="match status" value="1"/>
</dbReference>
<comment type="similarity">
    <text evidence="2">In the N-terminal section; belongs to the tetrahydrofolate dehydrogenase/cyclohydrolase family.</text>
</comment>
<dbReference type="Gene3D" id="2.30.29.30">
    <property type="entry name" value="Pleckstrin-homology domain (PH domain)/Phosphotyrosine-binding domain (PTB)"/>
    <property type="match status" value="1"/>
</dbReference>
<feature type="region of interest" description="Disordered" evidence="11">
    <location>
        <begin position="945"/>
        <end position="983"/>
    </location>
</feature>
<dbReference type="Pfam" id="PF00621">
    <property type="entry name" value="RhoGEF"/>
    <property type="match status" value="1"/>
</dbReference>
<evidence type="ECO:0000313" key="14">
    <source>
        <dbReference type="Proteomes" id="UP000269221"/>
    </source>
</evidence>
<organism evidence="13 14">
    <name type="scientific">Hirundo rustica rustica</name>
    <dbReference type="NCBI Taxonomy" id="333673"/>
    <lineage>
        <taxon>Eukaryota</taxon>
        <taxon>Metazoa</taxon>
        <taxon>Chordata</taxon>
        <taxon>Craniata</taxon>
        <taxon>Vertebrata</taxon>
        <taxon>Euteleostomi</taxon>
        <taxon>Archelosauria</taxon>
        <taxon>Archosauria</taxon>
        <taxon>Dinosauria</taxon>
        <taxon>Saurischia</taxon>
        <taxon>Theropoda</taxon>
        <taxon>Coelurosauria</taxon>
        <taxon>Aves</taxon>
        <taxon>Neognathae</taxon>
        <taxon>Neoaves</taxon>
        <taxon>Telluraves</taxon>
        <taxon>Australaves</taxon>
        <taxon>Passeriformes</taxon>
        <taxon>Sylvioidea</taxon>
        <taxon>Hirundinidae</taxon>
        <taxon>Hirundo</taxon>
    </lineage>
</organism>
<dbReference type="FunFam" id="1.20.900.10:FF:000019">
    <property type="entry name" value="Pleckstrin homology domain-containing family G member 1"/>
    <property type="match status" value="1"/>
</dbReference>
<feature type="compositionally biased region" description="Polar residues" evidence="11">
    <location>
        <begin position="1386"/>
        <end position="1413"/>
    </location>
</feature>
<gene>
    <name evidence="13" type="ORF">DUI87_10466</name>
</gene>
<dbReference type="InterPro" id="IPR043324">
    <property type="entry name" value="PH_PLEKHG1_G2_G3"/>
</dbReference>
<dbReference type="InterPro" id="IPR011993">
    <property type="entry name" value="PH-like_dom_sf"/>
</dbReference>
<dbReference type="Gene3D" id="1.10.8.770">
    <property type="match status" value="1"/>
</dbReference>
<dbReference type="UniPathway" id="UPA00193"/>
<dbReference type="Pfam" id="PF22697">
    <property type="entry name" value="SOS1_NGEF_PH"/>
    <property type="match status" value="1"/>
</dbReference>
<accession>A0A3M0KI73</accession>
<dbReference type="Gene3D" id="3.40.50.720">
    <property type="entry name" value="NAD(P)-binding Rossmann-like Domain"/>
    <property type="match status" value="1"/>
</dbReference>
<dbReference type="EC" id="6.3.4.3" evidence="5"/>
<dbReference type="EMBL" id="QRBI01000106">
    <property type="protein sequence ID" value="RMC12939.1"/>
    <property type="molecule type" value="Genomic_DNA"/>
</dbReference>
<evidence type="ECO:0000256" key="6">
    <source>
        <dbReference type="ARBA" id="ARBA00022553"/>
    </source>
</evidence>
<feature type="region of interest" description="Disordered" evidence="11">
    <location>
        <begin position="158"/>
        <end position="181"/>
    </location>
</feature>
<dbReference type="InterPro" id="IPR000219">
    <property type="entry name" value="DH_dom"/>
</dbReference>
<evidence type="ECO:0000256" key="11">
    <source>
        <dbReference type="SAM" id="MobiDB-lite"/>
    </source>
</evidence>
<dbReference type="PROSITE" id="PS00722">
    <property type="entry name" value="FTHFS_2"/>
    <property type="match status" value="1"/>
</dbReference>
<dbReference type="CDD" id="cd13243">
    <property type="entry name" value="PH_PLEKHG1_G2_G3"/>
    <property type="match status" value="1"/>
</dbReference>
<keyword evidence="14" id="KW-1185">Reference proteome</keyword>
<keyword evidence="10" id="KW-0067">ATP-binding</keyword>
<feature type="domain" description="DH" evidence="12">
    <location>
        <begin position="272"/>
        <end position="534"/>
    </location>
</feature>
<comment type="subunit">
    <text evidence="4">Homodimer.</text>
</comment>
<dbReference type="InterPro" id="IPR055251">
    <property type="entry name" value="SOS1_NGEF_PH"/>
</dbReference>
<dbReference type="GO" id="GO:0046394">
    <property type="term" value="P:carboxylic acid biosynthetic process"/>
    <property type="evidence" value="ECO:0007669"/>
    <property type="project" value="UniProtKB-ARBA"/>
</dbReference>
<feature type="compositionally biased region" description="Acidic residues" evidence="11">
    <location>
        <begin position="720"/>
        <end position="729"/>
    </location>
</feature>
<dbReference type="GO" id="GO:0005829">
    <property type="term" value="C:cytosol"/>
    <property type="evidence" value="ECO:0007669"/>
    <property type="project" value="UniProtKB-ARBA"/>
</dbReference>
<dbReference type="CDD" id="cd00477">
    <property type="entry name" value="FTHFS"/>
    <property type="match status" value="1"/>
</dbReference>
<comment type="pathway">
    <text evidence="1">One-carbon metabolism; tetrahydrofolate interconversion.</text>
</comment>
<dbReference type="Pfam" id="PF01268">
    <property type="entry name" value="FTHFS"/>
    <property type="match status" value="1"/>
</dbReference>
<dbReference type="Gene3D" id="3.10.410.10">
    <property type="entry name" value="Formyltetrahydrofolate synthetase, domain 3"/>
    <property type="match status" value="1"/>
</dbReference>
<dbReference type="InterPro" id="IPR036291">
    <property type="entry name" value="NAD(P)-bd_dom_sf"/>
</dbReference>
<dbReference type="InterPro" id="IPR020630">
    <property type="entry name" value="THF_DH/CycHdrlase_cat_dom"/>
</dbReference>
<dbReference type="SUPFAM" id="SSF52540">
    <property type="entry name" value="P-loop containing nucleoside triphosphate hydrolases"/>
    <property type="match status" value="1"/>
</dbReference>
<dbReference type="GO" id="GO:0035999">
    <property type="term" value="P:tetrahydrofolate interconversion"/>
    <property type="evidence" value="ECO:0007669"/>
    <property type="project" value="UniProtKB-UniPathway"/>
</dbReference>
<dbReference type="InterPro" id="IPR035899">
    <property type="entry name" value="DBL_dom_sf"/>
</dbReference>
<proteinExistence type="inferred from homology"/>
<feature type="compositionally biased region" description="Polar residues" evidence="11">
    <location>
        <begin position="219"/>
        <end position="229"/>
    </location>
</feature>
<dbReference type="SUPFAM" id="SSF50729">
    <property type="entry name" value="PH domain-like"/>
    <property type="match status" value="1"/>
</dbReference>
<evidence type="ECO:0000256" key="9">
    <source>
        <dbReference type="ARBA" id="ARBA00022741"/>
    </source>
</evidence>
<dbReference type="FunFam" id="3.10.410.10:FF:000001">
    <property type="entry name" value="Putative formate--tetrahydrofolate ligase"/>
    <property type="match status" value="1"/>
</dbReference>
<evidence type="ECO:0000259" key="12">
    <source>
        <dbReference type="PROSITE" id="PS50010"/>
    </source>
</evidence>
<dbReference type="GO" id="GO:0005524">
    <property type="term" value="F:ATP binding"/>
    <property type="evidence" value="ECO:0007669"/>
    <property type="project" value="UniProtKB-KW"/>
</dbReference>